<evidence type="ECO:0000256" key="3">
    <source>
        <dbReference type="ARBA" id="ARBA00022827"/>
    </source>
</evidence>
<accession>A0AAD6G8T4</accession>
<dbReference type="InterPro" id="IPR036188">
    <property type="entry name" value="FAD/NAD-bd_sf"/>
</dbReference>
<dbReference type="SUPFAM" id="SSF51905">
    <property type="entry name" value="FAD/NAD(P)-binding domain"/>
    <property type="match status" value="1"/>
</dbReference>
<dbReference type="PANTHER" id="PTHR43735:SF3">
    <property type="entry name" value="FERROPTOSIS SUPPRESSOR PROTEIN 1"/>
    <property type="match status" value="1"/>
</dbReference>
<sequence>MAPINIVIIGASTVGLTAAHDLLRDARNLNAKVTLINPSTTFYWNIAAARIVAKPNAFRAGEFLLPIKEAFTQYPAESFEFIAGTATDIDASSNTVSVTPNEGEVMSLPYDHLLIGSGATTPATTGQVTGASIPFKPSGRDDLKEVIEAAQKLTTTAKNIVIGGAGPVGVELAGELAEAAADNSSDVSITLVSATDRVLHTLKSSASSSAECQLKRKHVKVLTSTRVIGVEASGDSWIVSLDSGEKLTTDLYIPTTGFIPNNSFIPEPFLATEGWVRVDKELRVQSSKSSGPLPIYAAGDITTNWIRLGFKAAEQAHIAAHNIKVDILNRGERKSYDQGDGVNMVVPIGSNGGTGQVFGFVPWAFMVRLIKGKDMFLSKAPDYLAGKV</sequence>
<evidence type="ECO:0000256" key="1">
    <source>
        <dbReference type="ARBA" id="ARBA00006442"/>
    </source>
</evidence>
<dbReference type="Proteomes" id="UP001220324">
    <property type="component" value="Unassembled WGS sequence"/>
</dbReference>
<protein>
    <submittedName>
        <fullName evidence="6">FAD-dependent pyridine nucleotide-disulfide oxidoreductase</fullName>
    </submittedName>
</protein>
<evidence type="ECO:0000256" key="4">
    <source>
        <dbReference type="ARBA" id="ARBA00023002"/>
    </source>
</evidence>
<keyword evidence="7" id="KW-1185">Reference proteome</keyword>
<evidence type="ECO:0000313" key="6">
    <source>
        <dbReference type="EMBL" id="KAJ5523878.1"/>
    </source>
</evidence>
<keyword evidence="4" id="KW-0560">Oxidoreductase</keyword>
<reference evidence="6 7" key="1">
    <citation type="journal article" date="2023" name="IMA Fungus">
        <title>Comparative genomic study of the Penicillium genus elucidates a diverse pangenome and 15 lateral gene transfer events.</title>
        <authorList>
            <person name="Petersen C."/>
            <person name="Sorensen T."/>
            <person name="Nielsen M.R."/>
            <person name="Sondergaard T.E."/>
            <person name="Sorensen J.L."/>
            <person name="Fitzpatrick D.A."/>
            <person name="Frisvad J.C."/>
            <person name="Nielsen K.L."/>
        </authorList>
    </citation>
    <scope>NUCLEOTIDE SEQUENCE [LARGE SCALE GENOMIC DNA]</scope>
    <source>
        <strain evidence="6 7">IBT 35679</strain>
    </source>
</reference>
<keyword evidence="2" id="KW-0285">Flavoprotein</keyword>
<evidence type="ECO:0000256" key="2">
    <source>
        <dbReference type="ARBA" id="ARBA00022630"/>
    </source>
</evidence>
<dbReference type="GO" id="GO:0050660">
    <property type="term" value="F:flavin adenine dinucleotide binding"/>
    <property type="evidence" value="ECO:0007669"/>
    <property type="project" value="TreeGrafter"/>
</dbReference>
<dbReference type="PRINTS" id="PR00411">
    <property type="entry name" value="PNDRDTASEI"/>
</dbReference>
<proteinExistence type="inferred from homology"/>
<dbReference type="AlphaFoldDB" id="A0AAD6G8T4"/>
<dbReference type="InterPro" id="IPR023753">
    <property type="entry name" value="FAD/NAD-binding_dom"/>
</dbReference>
<keyword evidence="3" id="KW-0274">FAD</keyword>
<dbReference type="EMBL" id="JAQIZZ010000008">
    <property type="protein sequence ID" value="KAJ5523878.1"/>
    <property type="molecule type" value="Genomic_DNA"/>
</dbReference>
<organism evidence="6 7">
    <name type="scientific">Penicillium frequentans</name>
    <dbReference type="NCBI Taxonomy" id="3151616"/>
    <lineage>
        <taxon>Eukaryota</taxon>
        <taxon>Fungi</taxon>
        <taxon>Dikarya</taxon>
        <taxon>Ascomycota</taxon>
        <taxon>Pezizomycotina</taxon>
        <taxon>Eurotiomycetes</taxon>
        <taxon>Eurotiomycetidae</taxon>
        <taxon>Eurotiales</taxon>
        <taxon>Aspergillaceae</taxon>
        <taxon>Penicillium</taxon>
    </lineage>
</organism>
<feature type="domain" description="FAD/NAD(P)-binding" evidence="5">
    <location>
        <begin position="5"/>
        <end position="316"/>
    </location>
</feature>
<gene>
    <name evidence="6" type="ORF">N7494_010528</name>
</gene>
<comment type="similarity">
    <text evidence="1">Belongs to the FAD-dependent oxidoreductase family.</text>
</comment>
<evidence type="ECO:0000259" key="5">
    <source>
        <dbReference type="Pfam" id="PF07992"/>
    </source>
</evidence>
<dbReference type="GO" id="GO:0005737">
    <property type="term" value="C:cytoplasm"/>
    <property type="evidence" value="ECO:0007669"/>
    <property type="project" value="TreeGrafter"/>
</dbReference>
<dbReference type="GO" id="GO:0004174">
    <property type="term" value="F:electron-transferring-flavoprotein dehydrogenase activity"/>
    <property type="evidence" value="ECO:0007669"/>
    <property type="project" value="TreeGrafter"/>
</dbReference>
<comment type="caution">
    <text evidence="6">The sequence shown here is derived from an EMBL/GenBank/DDBJ whole genome shotgun (WGS) entry which is preliminary data.</text>
</comment>
<evidence type="ECO:0000313" key="7">
    <source>
        <dbReference type="Proteomes" id="UP001220324"/>
    </source>
</evidence>
<name>A0AAD6G8T4_9EURO</name>
<dbReference type="Pfam" id="PF07992">
    <property type="entry name" value="Pyr_redox_2"/>
    <property type="match status" value="1"/>
</dbReference>
<dbReference type="PRINTS" id="PR00368">
    <property type="entry name" value="FADPNR"/>
</dbReference>
<dbReference type="Gene3D" id="3.50.50.100">
    <property type="match status" value="1"/>
</dbReference>
<dbReference type="PANTHER" id="PTHR43735">
    <property type="entry name" value="APOPTOSIS-INDUCING FACTOR 1"/>
    <property type="match status" value="1"/>
</dbReference>